<accession>A0ABQ3AWX0</accession>
<comment type="caution">
    <text evidence="2">The sequence shown here is derived from an EMBL/GenBank/DDBJ whole genome shotgun (WGS) entry which is preliminary data.</text>
</comment>
<organism evidence="2 3">
    <name type="scientific">Cellvibrio zantedeschiae</name>
    <dbReference type="NCBI Taxonomy" id="1237077"/>
    <lineage>
        <taxon>Bacteria</taxon>
        <taxon>Pseudomonadati</taxon>
        <taxon>Pseudomonadota</taxon>
        <taxon>Gammaproteobacteria</taxon>
        <taxon>Cellvibrionales</taxon>
        <taxon>Cellvibrionaceae</taxon>
        <taxon>Cellvibrio</taxon>
    </lineage>
</organism>
<proteinExistence type="predicted"/>
<evidence type="ECO:0000313" key="2">
    <source>
        <dbReference type="EMBL" id="GGY68782.1"/>
    </source>
</evidence>
<name>A0ABQ3AWX0_9GAMM</name>
<evidence type="ECO:0000256" key="1">
    <source>
        <dbReference type="SAM" id="MobiDB-lite"/>
    </source>
</evidence>
<dbReference type="Proteomes" id="UP000619761">
    <property type="component" value="Unassembled WGS sequence"/>
</dbReference>
<feature type="region of interest" description="Disordered" evidence="1">
    <location>
        <begin position="78"/>
        <end position="97"/>
    </location>
</feature>
<protein>
    <submittedName>
        <fullName evidence="2">Uncharacterized protein</fullName>
    </submittedName>
</protein>
<sequence length="97" mass="10836">MGLALLPEASIVLPRFQPMPISLVMSKPVRIWQDLSFSKPMPSPSGSEVNFAQNVNPVAVLELDDETLELLELELELEDELDEDEDELEEEVATAEL</sequence>
<evidence type="ECO:0000313" key="3">
    <source>
        <dbReference type="Proteomes" id="UP000619761"/>
    </source>
</evidence>
<dbReference type="EMBL" id="BMYZ01000001">
    <property type="protein sequence ID" value="GGY68782.1"/>
    <property type="molecule type" value="Genomic_DNA"/>
</dbReference>
<reference evidence="3" key="1">
    <citation type="journal article" date="2019" name="Int. J. Syst. Evol. Microbiol.">
        <title>The Global Catalogue of Microorganisms (GCM) 10K type strain sequencing project: providing services to taxonomists for standard genome sequencing and annotation.</title>
        <authorList>
            <consortium name="The Broad Institute Genomics Platform"/>
            <consortium name="The Broad Institute Genome Sequencing Center for Infectious Disease"/>
            <person name="Wu L."/>
            <person name="Ma J."/>
        </authorList>
    </citation>
    <scope>NUCLEOTIDE SEQUENCE [LARGE SCALE GENOMIC DNA]</scope>
    <source>
        <strain evidence="3">KCTC 32239</strain>
    </source>
</reference>
<keyword evidence="3" id="KW-1185">Reference proteome</keyword>
<gene>
    <name evidence="2" type="ORF">GCM10011613_11350</name>
</gene>